<gene>
    <name evidence="3" type="ORF">BDU57DRAFT_441970</name>
</gene>
<feature type="domain" description="Myb-like DNA-binding" evidence="2">
    <location>
        <begin position="61"/>
        <end position="105"/>
    </location>
</feature>
<evidence type="ECO:0000313" key="3">
    <source>
        <dbReference type="EMBL" id="KAF1919730.1"/>
    </source>
</evidence>
<organism evidence="3 4">
    <name type="scientific">Ampelomyces quisqualis</name>
    <name type="common">Powdery mildew agent</name>
    <dbReference type="NCBI Taxonomy" id="50730"/>
    <lineage>
        <taxon>Eukaryota</taxon>
        <taxon>Fungi</taxon>
        <taxon>Dikarya</taxon>
        <taxon>Ascomycota</taxon>
        <taxon>Pezizomycotina</taxon>
        <taxon>Dothideomycetes</taxon>
        <taxon>Pleosporomycetidae</taxon>
        <taxon>Pleosporales</taxon>
        <taxon>Pleosporineae</taxon>
        <taxon>Phaeosphaeriaceae</taxon>
        <taxon>Ampelomyces</taxon>
    </lineage>
</organism>
<sequence>MPTETENVQYLYLILTHGGSPNIDWDAVGTALDLKKGAVSKRWSRLKKSMENGEKPAGSVYKFLWLCVKHGSRDKVPDWNEIAKQCGTTPGAASKRYSRMKQAFEAGDAAPENNPASPAPKTPSKTLRKKAQVNASDNEGTPTPKRKRASPKQKTIQEDEDVIKAEEHEEDDDEEHMQTPKKPKVVRSKPASKSKIQNEAKAEHELDETMSIAEATTFIKEINVGDDCDMANSDNFVDAQRWVKDLVGGTDDESEV</sequence>
<dbReference type="OrthoDB" id="3944408at2759"/>
<reference evidence="3" key="1">
    <citation type="journal article" date="2020" name="Stud. Mycol.">
        <title>101 Dothideomycetes genomes: a test case for predicting lifestyles and emergence of pathogens.</title>
        <authorList>
            <person name="Haridas S."/>
            <person name="Albert R."/>
            <person name="Binder M."/>
            <person name="Bloem J."/>
            <person name="Labutti K."/>
            <person name="Salamov A."/>
            <person name="Andreopoulos B."/>
            <person name="Baker S."/>
            <person name="Barry K."/>
            <person name="Bills G."/>
            <person name="Bluhm B."/>
            <person name="Cannon C."/>
            <person name="Castanera R."/>
            <person name="Culley D."/>
            <person name="Daum C."/>
            <person name="Ezra D."/>
            <person name="Gonzalez J."/>
            <person name="Henrissat B."/>
            <person name="Kuo A."/>
            <person name="Liang C."/>
            <person name="Lipzen A."/>
            <person name="Lutzoni F."/>
            <person name="Magnuson J."/>
            <person name="Mondo S."/>
            <person name="Nolan M."/>
            <person name="Ohm R."/>
            <person name="Pangilinan J."/>
            <person name="Park H.-J."/>
            <person name="Ramirez L."/>
            <person name="Alfaro M."/>
            <person name="Sun H."/>
            <person name="Tritt A."/>
            <person name="Yoshinaga Y."/>
            <person name="Zwiers L.-H."/>
            <person name="Turgeon B."/>
            <person name="Goodwin S."/>
            <person name="Spatafora J."/>
            <person name="Crous P."/>
            <person name="Grigoriev I."/>
        </authorList>
    </citation>
    <scope>NUCLEOTIDE SEQUENCE</scope>
    <source>
        <strain evidence="3">HMLAC05119</strain>
    </source>
</reference>
<dbReference type="AlphaFoldDB" id="A0A6A5QY02"/>
<evidence type="ECO:0000256" key="1">
    <source>
        <dbReference type="SAM" id="MobiDB-lite"/>
    </source>
</evidence>
<dbReference type="EMBL" id="ML979133">
    <property type="protein sequence ID" value="KAF1919730.1"/>
    <property type="molecule type" value="Genomic_DNA"/>
</dbReference>
<dbReference type="InterPro" id="IPR054505">
    <property type="entry name" value="Myb_DNA-bind_8"/>
</dbReference>
<evidence type="ECO:0000313" key="4">
    <source>
        <dbReference type="Proteomes" id="UP000800096"/>
    </source>
</evidence>
<feature type="domain" description="Myb-like DNA-binding" evidence="2">
    <location>
        <begin position="5"/>
        <end position="51"/>
    </location>
</feature>
<evidence type="ECO:0000259" key="2">
    <source>
        <dbReference type="Pfam" id="PF22980"/>
    </source>
</evidence>
<name>A0A6A5QY02_AMPQU</name>
<feature type="region of interest" description="Disordered" evidence="1">
    <location>
        <begin position="106"/>
        <end position="207"/>
    </location>
</feature>
<feature type="compositionally biased region" description="Basic residues" evidence="1">
    <location>
        <begin position="179"/>
        <end position="192"/>
    </location>
</feature>
<protein>
    <recommendedName>
        <fullName evidence="2">Myb-like DNA-binding domain-containing protein</fullName>
    </recommendedName>
</protein>
<keyword evidence="4" id="KW-1185">Reference proteome</keyword>
<dbReference type="Proteomes" id="UP000800096">
    <property type="component" value="Unassembled WGS sequence"/>
</dbReference>
<accession>A0A6A5QY02</accession>
<proteinExistence type="predicted"/>
<dbReference type="Pfam" id="PF22980">
    <property type="entry name" value="Myb_DNA-bind_8"/>
    <property type="match status" value="2"/>
</dbReference>